<sequence length="279" mass="32392">MKEFPNPFLDFFKELAHKRKQSDGNTEDGLDDDVSQTDRPLPSCRPILARPSDLHSKVLHRNSSRYSGRRKWNIPVVIPNKFLEKEFFSQDTDKSANLRDNCPFEFYESSNMIKDKQQTLIDRVNGLQEPDLLKVWIFLESECENNKSKENAILHQHKRPYSGGKSSIFQESVESKNDEMYSKIFFNQGREQSRDLEEEKKEQMLKMVSSISMIHHAPLTEKKSEDALGKPLGVSRYQRASLALLRKTKGLGPEQDRTIKLLGVNIEKLVHSQDTYKQF</sequence>
<evidence type="ECO:0000313" key="2">
    <source>
        <dbReference type="EMBL" id="CAG9318698.1"/>
    </source>
</evidence>
<dbReference type="Proteomes" id="UP001162131">
    <property type="component" value="Unassembled WGS sequence"/>
</dbReference>
<feature type="compositionally biased region" description="Acidic residues" evidence="1">
    <location>
        <begin position="25"/>
        <end position="35"/>
    </location>
</feature>
<evidence type="ECO:0000256" key="1">
    <source>
        <dbReference type="SAM" id="MobiDB-lite"/>
    </source>
</evidence>
<keyword evidence="3" id="KW-1185">Reference proteome</keyword>
<evidence type="ECO:0000313" key="3">
    <source>
        <dbReference type="Proteomes" id="UP001162131"/>
    </source>
</evidence>
<reference evidence="2" key="1">
    <citation type="submission" date="2021-09" db="EMBL/GenBank/DDBJ databases">
        <authorList>
            <consortium name="AG Swart"/>
            <person name="Singh M."/>
            <person name="Singh A."/>
            <person name="Seah K."/>
            <person name="Emmerich C."/>
        </authorList>
    </citation>
    <scope>NUCLEOTIDE SEQUENCE</scope>
    <source>
        <strain evidence="2">ATCC30299</strain>
    </source>
</reference>
<accession>A0AAU9IYC9</accession>
<proteinExistence type="predicted"/>
<comment type="caution">
    <text evidence="2">The sequence shown here is derived from an EMBL/GenBank/DDBJ whole genome shotgun (WGS) entry which is preliminary data.</text>
</comment>
<dbReference type="EMBL" id="CAJZBQ010000021">
    <property type="protein sequence ID" value="CAG9318698.1"/>
    <property type="molecule type" value="Genomic_DNA"/>
</dbReference>
<name>A0AAU9IYC9_9CILI</name>
<dbReference type="AlphaFoldDB" id="A0AAU9IYC9"/>
<gene>
    <name evidence="2" type="ORF">BSTOLATCC_MIC22068</name>
</gene>
<organism evidence="2 3">
    <name type="scientific">Blepharisma stoltei</name>
    <dbReference type="NCBI Taxonomy" id="1481888"/>
    <lineage>
        <taxon>Eukaryota</taxon>
        <taxon>Sar</taxon>
        <taxon>Alveolata</taxon>
        <taxon>Ciliophora</taxon>
        <taxon>Postciliodesmatophora</taxon>
        <taxon>Heterotrichea</taxon>
        <taxon>Heterotrichida</taxon>
        <taxon>Blepharismidae</taxon>
        <taxon>Blepharisma</taxon>
    </lineage>
</organism>
<feature type="region of interest" description="Disordered" evidence="1">
    <location>
        <begin position="19"/>
        <end position="43"/>
    </location>
</feature>
<protein>
    <submittedName>
        <fullName evidence="2">Uncharacterized protein</fullName>
    </submittedName>
</protein>